<dbReference type="Proteomes" id="UP001501231">
    <property type="component" value="Unassembled WGS sequence"/>
</dbReference>
<gene>
    <name evidence="1" type="ORF">GCM10010191_21680</name>
</gene>
<dbReference type="RefSeq" id="WP_344588604.1">
    <property type="nucleotide sequence ID" value="NZ_BAAARW010000008.1"/>
</dbReference>
<organism evidence="1 2">
    <name type="scientific">Actinomadura vinacea</name>
    <dbReference type="NCBI Taxonomy" id="115336"/>
    <lineage>
        <taxon>Bacteria</taxon>
        <taxon>Bacillati</taxon>
        <taxon>Actinomycetota</taxon>
        <taxon>Actinomycetes</taxon>
        <taxon>Streptosporangiales</taxon>
        <taxon>Thermomonosporaceae</taxon>
        <taxon>Actinomadura</taxon>
    </lineage>
</organism>
<sequence>MRPRQLRQLLLTDLHDGRLHIDGQVILLAPHVTIRLAAYLRYRTQRWPNTANPHLFIHVGSAGRTTEVTYKWVNDRLGVPAHQLRNDRILDEARASAGDIRRLCDLFGLTVGAAQRYITAIKHAELPAEDLGVDEPCEIVRHAPAAPGQSLVAT</sequence>
<dbReference type="EMBL" id="BAAARW010000008">
    <property type="protein sequence ID" value="GAA2412004.1"/>
    <property type="molecule type" value="Genomic_DNA"/>
</dbReference>
<comment type="caution">
    <text evidence="1">The sequence shown here is derived from an EMBL/GenBank/DDBJ whole genome shotgun (WGS) entry which is preliminary data.</text>
</comment>
<reference evidence="1 2" key="1">
    <citation type="journal article" date="2019" name="Int. J. Syst. Evol. Microbiol.">
        <title>The Global Catalogue of Microorganisms (GCM) 10K type strain sequencing project: providing services to taxonomists for standard genome sequencing and annotation.</title>
        <authorList>
            <consortium name="The Broad Institute Genomics Platform"/>
            <consortium name="The Broad Institute Genome Sequencing Center for Infectious Disease"/>
            <person name="Wu L."/>
            <person name="Ma J."/>
        </authorList>
    </citation>
    <scope>NUCLEOTIDE SEQUENCE [LARGE SCALE GENOMIC DNA]</scope>
    <source>
        <strain evidence="1 2">JCM 3325</strain>
    </source>
</reference>
<protein>
    <submittedName>
        <fullName evidence="1">Uncharacterized protein</fullName>
    </submittedName>
</protein>
<evidence type="ECO:0000313" key="1">
    <source>
        <dbReference type="EMBL" id="GAA2412004.1"/>
    </source>
</evidence>
<name>A0ABN3ITG7_9ACTN</name>
<accession>A0ABN3ITG7</accession>
<proteinExistence type="predicted"/>
<keyword evidence="2" id="KW-1185">Reference proteome</keyword>
<evidence type="ECO:0000313" key="2">
    <source>
        <dbReference type="Proteomes" id="UP001501231"/>
    </source>
</evidence>